<evidence type="ECO:0000313" key="1">
    <source>
        <dbReference type="EMBL" id="KZC08116.1"/>
    </source>
</evidence>
<dbReference type="Proteomes" id="UP000076502">
    <property type="component" value="Unassembled WGS sequence"/>
</dbReference>
<evidence type="ECO:0000313" key="2">
    <source>
        <dbReference type="Proteomes" id="UP000076502"/>
    </source>
</evidence>
<sequence length="80" mass="9319">MQLNFVRRCAKRMTNVHERRQGGKGGLEVRGLSNCGSRGKNIIEGWQKTMERIETSRDNDARTSRIKERMKFLGLLIKRN</sequence>
<proteinExistence type="predicted"/>
<protein>
    <submittedName>
        <fullName evidence="1">Uncharacterized protein</fullName>
    </submittedName>
</protein>
<name>A0A154P859_DUFNO</name>
<reference evidence="1 2" key="1">
    <citation type="submission" date="2015-07" db="EMBL/GenBank/DDBJ databases">
        <title>The genome of Dufourea novaeangliae.</title>
        <authorList>
            <person name="Pan H."/>
            <person name="Kapheim K."/>
        </authorList>
    </citation>
    <scope>NUCLEOTIDE SEQUENCE [LARGE SCALE GENOMIC DNA]</scope>
    <source>
        <strain evidence="1">0120121106</strain>
        <tissue evidence="1">Whole body</tissue>
    </source>
</reference>
<dbReference type="EMBL" id="KQ434843">
    <property type="protein sequence ID" value="KZC08116.1"/>
    <property type="molecule type" value="Genomic_DNA"/>
</dbReference>
<accession>A0A154P859</accession>
<keyword evidence="2" id="KW-1185">Reference proteome</keyword>
<dbReference type="AlphaFoldDB" id="A0A154P859"/>
<organism evidence="1 2">
    <name type="scientific">Dufourea novaeangliae</name>
    <name type="common">Sweat bee</name>
    <dbReference type="NCBI Taxonomy" id="178035"/>
    <lineage>
        <taxon>Eukaryota</taxon>
        <taxon>Metazoa</taxon>
        <taxon>Ecdysozoa</taxon>
        <taxon>Arthropoda</taxon>
        <taxon>Hexapoda</taxon>
        <taxon>Insecta</taxon>
        <taxon>Pterygota</taxon>
        <taxon>Neoptera</taxon>
        <taxon>Endopterygota</taxon>
        <taxon>Hymenoptera</taxon>
        <taxon>Apocrita</taxon>
        <taxon>Aculeata</taxon>
        <taxon>Apoidea</taxon>
        <taxon>Anthophila</taxon>
        <taxon>Halictidae</taxon>
        <taxon>Rophitinae</taxon>
        <taxon>Dufourea</taxon>
    </lineage>
</organism>
<gene>
    <name evidence="1" type="ORF">WN55_10886</name>
</gene>